<evidence type="ECO:0000313" key="5">
    <source>
        <dbReference type="Proteomes" id="UP000077927"/>
    </source>
</evidence>
<reference evidence="3" key="3">
    <citation type="submission" date="2016-06" db="EMBL/GenBank/DDBJ databases">
        <authorList>
            <person name="Kjaerup R.B."/>
            <person name="Dalgaard T.S."/>
            <person name="Juul-Madsen H.R."/>
        </authorList>
    </citation>
    <scope>NUCLEOTIDE SEQUENCE [LARGE SCALE GENOMIC DNA]</scope>
    <source>
        <strain evidence="3">ATCC 49129</strain>
    </source>
</reference>
<gene>
    <name evidence="3" type="ORF">A9Y76_12555</name>
    <name evidence="2" type="ORF">ACS15_2591</name>
    <name evidence="4" type="ORF">HGR00_06685</name>
</gene>
<feature type="signal peptide" evidence="1">
    <location>
        <begin position="1"/>
        <end position="23"/>
    </location>
</feature>
<dbReference type="Proteomes" id="UP000575469">
    <property type="component" value="Unassembled WGS sequence"/>
</dbReference>
<dbReference type="GeneID" id="61526843"/>
<dbReference type="AlphaFoldDB" id="A0A191ZYW8"/>
<evidence type="ECO:0000313" key="3">
    <source>
        <dbReference type="EMBL" id="ANJ73251.1"/>
    </source>
</evidence>
<dbReference type="PATRIC" id="fig|190721.6.peg.2555"/>
<reference evidence="4 7" key="4">
    <citation type="submission" date="2020-04" db="EMBL/GenBank/DDBJ databases">
        <title>Ralstonia insidiosa genome sequencing and assembly.</title>
        <authorList>
            <person name="Martins R.C.R."/>
            <person name="Perdigao-Neto L.V."/>
            <person name="Levin A.S.S."/>
            <person name="Costa S.F."/>
        </authorList>
    </citation>
    <scope>NUCLEOTIDE SEQUENCE [LARGE SCALE GENOMIC DNA]</scope>
    <source>
        <strain evidence="4 7">5047</strain>
    </source>
</reference>
<dbReference type="OrthoDB" id="8928547at2"/>
<dbReference type="EMBL" id="CP012605">
    <property type="protein sequence ID" value="ANH71320.1"/>
    <property type="molecule type" value="Genomic_DNA"/>
</dbReference>
<evidence type="ECO:0000313" key="7">
    <source>
        <dbReference type="Proteomes" id="UP000575469"/>
    </source>
</evidence>
<proteinExistence type="predicted"/>
<keyword evidence="1" id="KW-0732">Signal</keyword>
<dbReference type="RefSeq" id="WP_037011969.1">
    <property type="nucleotide sequence ID" value="NZ_CP016022.1"/>
</dbReference>
<protein>
    <submittedName>
        <fullName evidence="3">Uncharacterized protein</fullName>
    </submittedName>
</protein>
<dbReference type="Proteomes" id="UP000078572">
    <property type="component" value="Chromosome 1"/>
</dbReference>
<accession>A0A191ZYW8</accession>
<keyword evidence="6" id="KW-1185">Reference proteome</keyword>
<sequence>MLNKTVAVPVLSLMAMIAFTVWALLAGPADAAHAGERGVAPAGALPTAGACPAQCPVPAQKLAAR</sequence>
<dbReference type="EMBL" id="JABBZM010000004">
    <property type="protein sequence ID" value="NMV37589.1"/>
    <property type="molecule type" value="Genomic_DNA"/>
</dbReference>
<reference evidence="6" key="2">
    <citation type="submission" date="2016-06" db="EMBL/GenBank/DDBJ databases">
        <authorList>
            <person name="Xu Y."/>
            <person name="Nagy A."/>
            <person name="Yan X."/>
            <person name="Kim S.W."/>
            <person name="Haley B."/>
            <person name="Liu N.T."/>
            <person name="Nou X."/>
        </authorList>
    </citation>
    <scope>NUCLEOTIDE SEQUENCE [LARGE SCALE GENOMIC DNA]</scope>
    <source>
        <strain evidence="6">ATCC 49129</strain>
    </source>
</reference>
<dbReference type="Proteomes" id="UP000077927">
    <property type="component" value="Chromosome 1"/>
</dbReference>
<name>A0A191ZYW8_9RALS</name>
<dbReference type="KEGG" id="rin:ACS15_2591"/>
<organism evidence="3 6">
    <name type="scientific">Ralstonia insidiosa</name>
    <dbReference type="NCBI Taxonomy" id="190721"/>
    <lineage>
        <taxon>Bacteria</taxon>
        <taxon>Pseudomonadati</taxon>
        <taxon>Pseudomonadota</taxon>
        <taxon>Betaproteobacteria</taxon>
        <taxon>Burkholderiales</taxon>
        <taxon>Burkholderiaceae</taxon>
        <taxon>Ralstonia</taxon>
    </lineage>
</organism>
<reference evidence="2 5" key="1">
    <citation type="submission" date="2015-09" db="EMBL/GenBank/DDBJ databases">
        <authorList>
            <person name="Xu Y."/>
            <person name="Nagy A."/>
            <person name="Liu N.T."/>
            <person name="Nou X."/>
        </authorList>
    </citation>
    <scope>NUCLEOTIDE SEQUENCE [LARGE SCALE GENOMIC DNA]</scope>
    <source>
        <strain evidence="2 5">FC1138</strain>
    </source>
</reference>
<evidence type="ECO:0000313" key="4">
    <source>
        <dbReference type="EMBL" id="NMV37589.1"/>
    </source>
</evidence>
<evidence type="ECO:0000313" key="6">
    <source>
        <dbReference type="Proteomes" id="UP000078572"/>
    </source>
</evidence>
<feature type="chain" id="PRO_5044553941" evidence="1">
    <location>
        <begin position="24"/>
        <end position="65"/>
    </location>
</feature>
<evidence type="ECO:0000313" key="2">
    <source>
        <dbReference type="EMBL" id="ANH71320.1"/>
    </source>
</evidence>
<dbReference type="EMBL" id="CP016022">
    <property type="protein sequence ID" value="ANJ73251.1"/>
    <property type="molecule type" value="Genomic_DNA"/>
</dbReference>
<evidence type="ECO:0000256" key="1">
    <source>
        <dbReference type="SAM" id="SignalP"/>
    </source>
</evidence>